<dbReference type="PANTHER" id="PTHR42796">
    <property type="entry name" value="FUMARYLACETOACETATE HYDROLASE DOMAIN-CONTAINING PROTEIN 2A-RELATED"/>
    <property type="match status" value="1"/>
</dbReference>
<dbReference type="Pfam" id="PF10370">
    <property type="entry name" value="Rv2993c-like_N"/>
    <property type="match status" value="1"/>
</dbReference>
<dbReference type="PANTHER" id="PTHR42796:SF4">
    <property type="entry name" value="FUMARYLACETOACETATE HYDROLASE DOMAIN-CONTAINING PROTEIN 2A"/>
    <property type="match status" value="1"/>
</dbReference>
<evidence type="ECO:0000259" key="4">
    <source>
        <dbReference type="Pfam" id="PF10370"/>
    </source>
</evidence>
<dbReference type="GO" id="GO:0046872">
    <property type="term" value="F:metal ion binding"/>
    <property type="evidence" value="ECO:0007669"/>
    <property type="project" value="UniProtKB-KW"/>
</dbReference>
<dbReference type="SUPFAM" id="SSF56529">
    <property type="entry name" value="FAH"/>
    <property type="match status" value="1"/>
</dbReference>
<comment type="caution">
    <text evidence="5">The sequence shown here is derived from an EMBL/GenBank/DDBJ whole genome shotgun (WGS) entry which is preliminary data.</text>
</comment>
<name>A0A4R4V5Z8_9ACTN</name>
<proteinExistence type="inferred from homology"/>
<dbReference type="RefSeq" id="WP_132601944.1">
    <property type="nucleotide sequence ID" value="NZ_SMKO01000147.1"/>
</dbReference>
<dbReference type="Gene3D" id="3.90.850.10">
    <property type="entry name" value="Fumarylacetoacetase-like, C-terminal domain"/>
    <property type="match status" value="1"/>
</dbReference>
<comment type="similarity">
    <text evidence="1">Belongs to the FAH family.</text>
</comment>
<evidence type="ECO:0000256" key="1">
    <source>
        <dbReference type="ARBA" id="ARBA00010211"/>
    </source>
</evidence>
<dbReference type="InterPro" id="IPR011234">
    <property type="entry name" value="Fumarylacetoacetase-like_C"/>
</dbReference>
<feature type="domain" description="Fumarylacetoacetase-like C-terminal" evidence="3">
    <location>
        <begin position="74"/>
        <end position="280"/>
    </location>
</feature>
<evidence type="ECO:0000256" key="2">
    <source>
        <dbReference type="ARBA" id="ARBA00022723"/>
    </source>
</evidence>
<feature type="domain" description="Rv2993c-like N-terminal" evidence="4">
    <location>
        <begin position="1"/>
        <end position="68"/>
    </location>
</feature>
<sequence length="282" mass="29775">MRITRVRRADGTVAAARIEDGTAVPVAEESRAPMADAVRDLIAAGADVAALAPTGPALPLTDVDVLSPLAAPQKIICIGLNYADHIRETGLDTPERPLAFVKTAHTLAGPYQEVPVPAGATEQLDWEAELAVVIGAPARDVPVERALGHVFGYTAANDLSARDAQFADGQWFRGKNFDAFCPLGPWIVTPDEIGDPQALSVAARVNGRTVQDGSTKDMIFGVADVISYLSRYMTLCPGDVIATGTPHGVGMGRTPQLWLKDGDVVEVEIGAVGTLRNTVRFA</sequence>
<evidence type="ECO:0000259" key="3">
    <source>
        <dbReference type="Pfam" id="PF01557"/>
    </source>
</evidence>
<organism evidence="5 6">
    <name type="scientific">Nonomuraea deserti</name>
    <dbReference type="NCBI Taxonomy" id="1848322"/>
    <lineage>
        <taxon>Bacteria</taxon>
        <taxon>Bacillati</taxon>
        <taxon>Actinomycetota</taxon>
        <taxon>Actinomycetes</taxon>
        <taxon>Streptosporangiales</taxon>
        <taxon>Streptosporangiaceae</taxon>
        <taxon>Nonomuraea</taxon>
    </lineage>
</organism>
<dbReference type="FunFam" id="3.90.850.10:FF:000002">
    <property type="entry name" value="2-hydroxyhepta-2,4-diene-1,7-dioate isomerase"/>
    <property type="match status" value="1"/>
</dbReference>
<dbReference type="Proteomes" id="UP000295258">
    <property type="component" value="Unassembled WGS sequence"/>
</dbReference>
<dbReference type="AlphaFoldDB" id="A0A4R4V5Z8"/>
<gene>
    <name evidence="5" type="ORF">E1292_36365</name>
</gene>
<dbReference type="InterPro" id="IPR036663">
    <property type="entry name" value="Fumarylacetoacetase_C_sf"/>
</dbReference>
<keyword evidence="6" id="KW-1185">Reference proteome</keyword>
<dbReference type="Pfam" id="PF01557">
    <property type="entry name" value="FAA_hydrolase"/>
    <property type="match status" value="1"/>
</dbReference>
<dbReference type="GO" id="GO:0019752">
    <property type="term" value="P:carboxylic acid metabolic process"/>
    <property type="evidence" value="ECO:0007669"/>
    <property type="project" value="UniProtKB-ARBA"/>
</dbReference>
<keyword evidence="2" id="KW-0479">Metal-binding</keyword>
<accession>A0A4R4V5Z8</accession>
<evidence type="ECO:0000313" key="5">
    <source>
        <dbReference type="EMBL" id="TDC97772.1"/>
    </source>
</evidence>
<dbReference type="InterPro" id="IPR018833">
    <property type="entry name" value="Rv2993c-like_N"/>
</dbReference>
<dbReference type="GO" id="GO:0016853">
    <property type="term" value="F:isomerase activity"/>
    <property type="evidence" value="ECO:0007669"/>
    <property type="project" value="UniProtKB-ARBA"/>
</dbReference>
<reference evidence="5 6" key="1">
    <citation type="submission" date="2019-03" db="EMBL/GenBank/DDBJ databases">
        <title>Draft genome sequences of novel Actinobacteria.</title>
        <authorList>
            <person name="Sahin N."/>
            <person name="Ay H."/>
            <person name="Saygin H."/>
        </authorList>
    </citation>
    <scope>NUCLEOTIDE SEQUENCE [LARGE SCALE GENOMIC DNA]</scope>
    <source>
        <strain evidence="5 6">KC310</strain>
    </source>
</reference>
<dbReference type="GO" id="GO:0016787">
    <property type="term" value="F:hydrolase activity"/>
    <property type="evidence" value="ECO:0007669"/>
    <property type="project" value="UniProtKB-KW"/>
</dbReference>
<keyword evidence="5" id="KW-0378">Hydrolase</keyword>
<dbReference type="InterPro" id="IPR051121">
    <property type="entry name" value="FAH"/>
</dbReference>
<protein>
    <submittedName>
        <fullName evidence="5">FAA hydrolase family protein</fullName>
    </submittedName>
</protein>
<evidence type="ECO:0000313" key="6">
    <source>
        <dbReference type="Proteomes" id="UP000295258"/>
    </source>
</evidence>
<dbReference type="EMBL" id="SMKO01000147">
    <property type="protein sequence ID" value="TDC97772.1"/>
    <property type="molecule type" value="Genomic_DNA"/>
</dbReference>